<evidence type="ECO:0000313" key="1">
    <source>
        <dbReference type="EMBL" id="KKM02255.1"/>
    </source>
</evidence>
<organism evidence="1">
    <name type="scientific">marine sediment metagenome</name>
    <dbReference type="NCBI Taxonomy" id="412755"/>
    <lineage>
        <taxon>unclassified sequences</taxon>
        <taxon>metagenomes</taxon>
        <taxon>ecological metagenomes</taxon>
    </lineage>
</organism>
<sequence>MARTPITVQEAKGPYPGTVGAGDLTLTKTAADIANQNDFAAQGRELIIAHNTGVTPHTITITSANTRFKRTADILTYSIAADAIAHFWIGKLEGWRQTGGKVHFEADDAEVEFAIVRCP</sequence>
<reference evidence="1" key="1">
    <citation type="journal article" date="2015" name="Nature">
        <title>Complex archaea that bridge the gap between prokaryotes and eukaryotes.</title>
        <authorList>
            <person name="Spang A."/>
            <person name="Saw J.H."/>
            <person name="Jorgensen S.L."/>
            <person name="Zaremba-Niedzwiedzka K."/>
            <person name="Martijn J."/>
            <person name="Lind A.E."/>
            <person name="van Eijk R."/>
            <person name="Schleper C."/>
            <person name="Guy L."/>
            <person name="Ettema T.J."/>
        </authorList>
    </citation>
    <scope>NUCLEOTIDE SEQUENCE</scope>
</reference>
<proteinExistence type="predicted"/>
<comment type="caution">
    <text evidence="1">The sequence shown here is derived from an EMBL/GenBank/DDBJ whole genome shotgun (WGS) entry which is preliminary data.</text>
</comment>
<accession>A0A0F9GTZ4</accession>
<protein>
    <submittedName>
        <fullName evidence="1">Uncharacterized protein</fullName>
    </submittedName>
</protein>
<dbReference type="EMBL" id="LAZR01016985">
    <property type="protein sequence ID" value="KKM02255.1"/>
    <property type="molecule type" value="Genomic_DNA"/>
</dbReference>
<gene>
    <name evidence="1" type="ORF">LCGC14_1786240</name>
</gene>
<dbReference type="AlphaFoldDB" id="A0A0F9GTZ4"/>
<name>A0A0F9GTZ4_9ZZZZ</name>